<gene>
    <name evidence="1" type="ORF">JYE49_07090</name>
</gene>
<organism evidence="1 2">
    <name type="scientific">Aristaeella hokkaidonensis</name>
    <dbReference type="NCBI Taxonomy" id="3046382"/>
    <lineage>
        <taxon>Bacteria</taxon>
        <taxon>Bacillati</taxon>
        <taxon>Bacillota</taxon>
        <taxon>Clostridia</taxon>
        <taxon>Eubacteriales</taxon>
        <taxon>Aristaeellaceae</taxon>
        <taxon>Aristaeella</taxon>
    </lineage>
</organism>
<accession>A0AC61NB24</accession>
<name>A0AC61NB24_9FIRM</name>
<proteinExistence type="predicted"/>
<reference evidence="1" key="1">
    <citation type="submission" date="2021-01" db="EMBL/GenBank/DDBJ databases">
        <title>Complete genome sequence of Clostridiales bacterium R-7.</title>
        <authorList>
            <person name="Mahoney-Kurpe S.C."/>
            <person name="Palevich N."/>
            <person name="Koike S."/>
            <person name="Moon C.D."/>
            <person name="Attwood G.T."/>
        </authorList>
    </citation>
    <scope>NUCLEOTIDE SEQUENCE</scope>
    <source>
        <strain evidence="1">R-7</strain>
    </source>
</reference>
<protein>
    <submittedName>
        <fullName evidence="1">Flippase-like domain-containing protein</fullName>
    </submittedName>
</protein>
<keyword evidence="2" id="KW-1185">Reference proteome</keyword>
<dbReference type="EMBL" id="CP068393">
    <property type="protein sequence ID" value="QUC68448.1"/>
    <property type="molecule type" value="Genomic_DNA"/>
</dbReference>
<evidence type="ECO:0000313" key="1">
    <source>
        <dbReference type="EMBL" id="QUC68448.1"/>
    </source>
</evidence>
<dbReference type="Proteomes" id="UP000682782">
    <property type="component" value="Chromosome"/>
</dbReference>
<evidence type="ECO:0000313" key="2">
    <source>
        <dbReference type="Proteomes" id="UP000682782"/>
    </source>
</evidence>
<sequence length="356" mass="39380">MNQKLKSVLSILFIVLSFVAVFCIAFGNPELANAWDTLRSLDARWIAGLLLCWAAYTFFDALGTWYCLKKQGFRLNLWTVLSVTLIGFFYSNITPGASGGQPMQVNSLRKAGVPVGNGTTSVTIRLIANQFMVSLLSLLFLLFNRSFVYQQLGGVIWAVRIGWIINFSVVPLVLLAAFRRTLIRKLASGLIGLLARIRLIKDKEAALNGTYEVLDTYHTAIRDLLSSPVQLFFQCLCSTLSMLALTGSIVFVYYAFGLSGTPWYHLLTLGLLLFVSASYTPLPGASGAQEGGFMCYFNGIFPGGTKGLALLLWRFFTYYLFLFVGVITLLLEKIGLCGHTRKQDNDPTNQTEDAVC</sequence>